<organism evidence="2 3">
    <name type="scientific">Plenodomus tracheiphilus IPT5</name>
    <dbReference type="NCBI Taxonomy" id="1408161"/>
    <lineage>
        <taxon>Eukaryota</taxon>
        <taxon>Fungi</taxon>
        <taxon>Dikarya</taxon>
        <taxon>Ascomycota</taxon>
        <taxon>Pezizomycotina</taxon>
        <taxon>Dothideomycetes</taxon>
        <taxon>Pleosporomycetidae</taxon>
        <taxon>Pleosporales</taxon>
        <taxon>Pleosporineae</taxon>
        <taxon>Leptosphaeriaceae</taxon>
        <taxon>Plenodomus</taxon>
    </lineage>
</organism>
<gene>
    <name evidence="2" type="ORF">T440DRAFT_463579</name>
</gene>
<proteinExistence type="predicted"/>
<dbReference type="PROSITE" id="PS50181">
    <property type="entry name" value="FBOX"/>
    <property type="match status" value="1"/>
</dbReference>
<accession>A0A6A7BLP3</accession>
<reference evidence="2" key="1">
    <citation type="submission" date="2020-01" db="EMBL/GenBank/DDBJ databases">
        <authorList>
            <consortium name="DOE Joint Genome Institute"/>
            <person name="Haridas S."/>
            <person name="Albert R."/>
            <person name="Binder M."/>
            <person name="Bloem J."/>
            <person name="Labutti K."/>
            <person name="Salamov A."/>
            <person name="Andreopoulos B."/>
            <person name="Baker S.E."/>
            <person name="Barry K."/>
            <person name="Bills G."/>
            <person name="Bluhm B.H."/>
            <person name="Cannon C."/>
            <person name="Castanera R."/>
            <person name="Culley D.E."/>
            <person name="Daum C."/>
            <person name="Ezra D."/>
            <person name="Gonzalez J.B."/>
            <person name="Henrissat B."/>
            <person name="Kuo A."/>
            <person name="Liang C."/>
            <person name="Lipzen A."/>
            <person name="Lutzoni F."/>
            <person name="Magnuson J."/>
            <person name="Mondo S."/>
            <person name="Nolan M."/>
            <person name="Ohm R."/>
            <person name="Pangilinan J."/>
            <person name="Park H.-J."/>
            <person name="Ramirez L."/>
            <person name="Alfaro M."/>
            <person name="Sun H."/>
            <person name="Tritt A."/>
            <person name="Yoshinaga Y."/>
            <person name="Zwiers L.-H."/>
            <person name="Turgeon B.G."/>
            <person name="Goodwin S.B."/>
            <person name="Spatafora J.W."/>
            <person name="Crous P.W."/>
            <person name="Grigoriev I.V."/>
        </authorList>
    </citation>
    <scope>NUCLEOTIDE SEQUENCE</scope>
    <source>
        <strain evidence="2">IPT5</strain>
    </source>
</reference>
<dbReference type="Proteomes" id="UP000799423">
    <property type="component" value="Unassembled WGS sequence"/>
</dbReference>
<dbReference type="AlphaFoldDB" id="A0A6A7BLP3"/>
<keyword evidence="3" id="KW-1185">Reference proteome</keyword>
<name>A0A6A7BLP3_9PLEO</name>
<protein>
    <recommendedName>
        <fullName evidence="1">F-box domain-containing protein</fullName>
    </recommendedName>
</protein>
<sequence length="283" mass="32127">MTHLLSLPPEILYTILTSLEPAHSLTQPLTLLDVAATCKHLYAIVEEHANNALKKHQLPLPKRLAKHSTLRRKWLRDICQFCKRPSTRHACFYDEVVCCKGCDRTLFPKMTMTQAIQSHHLSKLDLFTPNLLHPHLPELRLGASNTLGGQTTLISEPDVLARREYLYALRKCARGASPTGLRHGPPAHNRIIEHLRIVFNPFYRRWCSDKKPVTEKMAVSMRTIDQRGTYVRRHLLTTWMELGIDPCDAGEVPDLRALMERIEAASYTPSGLFEWNSVGGPAA</sequence>
<evidence type="ECO:0000259" key="1">
    <source>
        <dbReference type="PROSITE" id="PS50181"/>
    </source>
</evidence>
<evidence type="ECO:0000313" key="3">
    <source>
        <dbReference type="Proteomes" id="UP000799423"/>
    </source>
</evidence>
<feature type="domain" description="F-box" evidence="1">
    <location>
        <begin position="1"/>
        <end position="56"/>
    </location>
</feature>
<dbReference type="OrthoDB" id="5313288at2759"/>
<dbReference type="EMBL" id="MU006289">
    <property type="protein sequence ID" value="KAF2856234.1"/>
    <property type="molecule type" value="Genomic_DNA"/>
</dbReference>
<dbReference type="InterPro" id="IPR001810">
    <property type="entry name" value="F-box_dom"/>
</dbReference>
<evidence type="ECO:0000313" key="2">
    <source>
        <dbReference type="EMBL" id="KAF2856234.1"/>
    </source>
</evidence>